<dbReference type="RefSeq" id="WP_222974243.1">
    <property type="nucleotide sequence ID" value="NZ_JAINVZ010000002.1"/>
</dbReference>
<reference evidence="2 3" key="1">
    <citation type="submission" date="2021-08" db="EMBL/GenBank/DDBJ databases">
        <title>Streptomyces sp. PTM05 isolated from lichen.</title>
        <authorList>
            <person name="Somphong A."/>
            <person name="Phongsopitanun W."/>
            <person name="Tanasupawat S."/>
        </authorList>
    </citation>
    <scope>NUCLEOTIDE SEQUENCE [LARGE SCALE GENOMIC DNA]</scope>
    <source>
        <strain evidence="2 3">Ptm05</strain>
    </source>
</reference>
<keyword evidence="1" id="KW-0472">Membrane</keyword>
<proteinExistence type="predicted"/>
<dbReference type="Proteomes" id="UP001198565">
    <property type="component" value="Unassembled WGS sequence"/>
</dbReference>
<keyword evidence="1" id="KW-0812">Transmembrane</keyword>
<evidence type="ECO:0000313" key="2">
    <source>
        <dbReference type="EMBL" id="MBY8884197.1"/>
    </source>
</evidence>
<sequence>MAWESLVSALIGLAVAWTAVHRLPDRFRDHRLTLATGPAAALVGGGLTSWIVGPTPPLFPLAAALLVSTALLSLLLKPHHLTLSQARRS</sequence>
<comment type="caution">
    <text evidence="2">The sequence shown here is derived from an EMBL/GenBank/DDBJ whole genome shotgun (WGS) entry which is preliminary data.</text>
</comment>
<evidence type="ECO:0000313" key="3">
    <source>
        <dbReference type="Proteomes" id="UP001198565"/>
    </source>
</evidence>
<gene>
    <name evidence="2" type="ORF">K7472_04970</name>
</gene>
<name>A0ABS7QLY5_9ACTN</name>
<organism evidence="2 3">
    <name type="scientific">Streptantibioticus parmotrematis</name>
    <dbReference type="NCBI Taxonomy" id="2873249"/>
    <lineage>
        <taxon>Bacteria</taxon>
        <taxon>Bacillati</taxon>
        <taxon>Actinomycetota</taxon>
        <taxon>Actinomycetes</taxon>
        <taxon>Kitasatosporales</taxon>
        <taxon>Streptomycetaceae</taxon>
        <taxon>Streptantibioticus</taxon>
    </lineage>
</organism>
<keyword evidence="3" id="KW-1185">Reference proteome</keyword>
<evidence type="ECO:0008006" key="4">
    <source>
        <dbReference type="Google" id="ProtNLM"/>
    </source>
</evidence>
<feature type="transmembrane region" description="Helical" evidence="1">
    <location>
        <begin position="32"/>
        <end position="52"/>
    </location>
</feature>
<accession>A0ABS7QLY5</accession>
<dbReference type="EMBL" id="JAINVZ010000002">
    <property type="protein sequence ID" value="MBY8884197.1"/>
    <property type="molecule type" value="Genomic_DNA"/>
</dbReference>
<feature type="transmembrane region" description="Helical" evidence="1">
    <location>
        <begin position="58"/>
        <end position="76"/>
    </location>
</feature>
<evidence type="ECO:0000256" key="1">
    <source>
        <dbReference type="SAM" id="Phobius"/>
    </source>
</evidence>
<keyword evidence="1" id="KW-1133">Transmembrane helix</keyword>
<protein>
    <recommendedName>
        <fullName evidence="4">Integral membrane protein</fullName>
    </recommendedName>
</protein>
<feature type="transmembrane region" description="Helical" evidence="1">
    <location>
        <begin position="6"/>
        <end position="23"/>
    </location>
</feature>